<organism evidence="1 2">
    <name type="scientific">Lysobacter koreensis</name>
    <dbReference type="NCBI Taxonomy" id="266122"/>
    <lineage>
        <taxon>Bacteria</taxon>
        <taxon>Pseudomonadati</taxon>
        <taxon>Pseudomonadota</taxon>
        <taxon>Gammaproteobacteria</taxon>
        <taxon>Lysobacterales</taxon>
        <taxon>Lysobacteraceae</taxon>
        <taxon>Lysobacter</taxon>
    </lineage>
</organism>
<name>A0ABW2YP06_9GAMM</name>
<comment type="caution">
    <text evidence="1">The sequence shown here is derived from an EMBL/GenBank/DDBJ whole genome shotgun (WGS) entry which is preliminary data.</text>
</comment>
<evidence type="ECO:0000313" key="1">
    <source>
        <dbReference type="EMBL" id="MFD0739786.1"/>
    </source>
</evidence>
<dbReference type="Proteomes" id="UP001597090">
    <property type="component" value="Unassembled WGS sequence"/>
</dbReference>
<gene>
    <name evidence="1" type="ORF">ACFQZQ_10885</name>
</gene>
<dbReference type="EMBL" id="JBHTIH010000004">
    <property type="protein sequence ID" value="MFD0739786.1"/>
    <property type="molecule type" value="Genomic_DNA"/>
</dbReference>
<protein>
    <recommendedName>
        <fullName evidence="3">Lipoprotein</fullName>
    </recommendedName>
</protein>
<keyword evidence="2" id="KW-1185">Reference proteome</keyword>
<evidence type="ECO:0008006" key="3">
    <source>
        <dbReference type="Google" id="ProtNLM"/>
    </source>
</evidence>
<dbReference type="RefSeq" id="WP_386812815.1">
    <property type="nucleotide sequence ID" value="NZ_JBHTIH010000004.1"/>
</dbReference>
<accession>A0ABW2YP06</accession>
<proteinExistence type="predicted"/>
<reference evidence="2" key="1">
    <citation type="journal article" date="2019" name="Int. J. Syst. Evol. Microbiol.">
        <title>The Global Catalogue of Microorganisms (GCM) 10K type strain sequencing project: providing services to taxonomists for standard genome sequencing and annotation.</title>
        <authorList>
            <consortium name="The Broad Institute Genomics Platform"/>
            <consortium name="The Broad Institute Genome Sequencing Center for Infectious Disease"/>
            <person name="Wu L."/>
            <person name="Ma J."/>
        </authorList>
    </citation>
    <scope>NUCLEOTIDE SEQUENCE [LARGE SCALE GENOMIC DNA]</scope>
    <source>
        <strain evidence="2">CCUG 55491</strain>
    </source>
</reference>
<evidence type="ECO:0000313" key="2">
    <source>
        <dbReference type="Proteomes" id="UP001597090"/>
    </source>
</evidence>
<sequence>MAVELDHPIVLCRTALRAWLLATCALALAAGVGCSSRPRPPHEAHTAAPPPAVAETAPRERAEFAIAASMLDTWNAVGQVLVRLDGVTYESRAQMLGIYAVRYRGERFLVMTRALVIDDPKRGMLTRVRAGWLDGKPNDSAAARELLRELQQRLPAELARIAAGER</sequence>